<evidence type="ECO:0000256" key="2">
    <source>
        <dbReference type="ARBA" id="ARBA00022491"/>
    </source>
</evidence>
<keyword evidence="3 5" id="KW-0810">Translation regulation</keyword>
<gene>
    <name evidence="5 7" type="primary">csrA</name>
    <name evidence="7" type="ORF">ENP13_08470</name>
</gene>
<dbReference type="GO" id="GO:0006109">
    <property type="term" value="P:regulation of carbohydrate metabolic process"/>
    <property type="evidence" value="ECO:0007669"/>
    <property type="project" value="InterPro"/>
</dbReference>
<dbReference type="GO" id="GO:0048027">
    <property type="term" value="F:mRNA 5'-UTR binding"/>
    <property type="evidence" value="ECO:0007669"/>
    <property type="project" value="UniProtKB-UniRule"/>
</dbReference>
<comment type="caution">
    <text evidence="7">The sequence shown here is derived from an EMBL/GenBank/DDBJ whole genome shotgun (WGS) entry which is preliminary data.</text>
</comment>
<evidence type="ECO:0000256" key="4">
    <source>
        <dbReference type="ARBA" id="ARBA00022884"/>
    </source>
</evidence>
<comment type="subunit">
    <text evidence="5">Homodimer; the beta-strands of each monomer intercalate to form a hydrophobic core, while the alpha-helices form wings that extend away from the core.</text>
</comment>
<dbReference type="InterPro" id="IPR003751">
    <property type="entry name" value="CsrA"/>
</dbReference>
<keyword evidence="2 5" id="KW-0678">Repressor</keyword>
<dbReference type="PANTHER" id="PTHR34984">
    <property type="entry name" value="CARBON STORAGE REGULATOR"/>
    <property type="match status" value="1"/>
</dbReference>
<dbReference type="PANTHER" id="PTHR34984:SF1">
    <property type="entry name" value="CARBON STORAGE REGULATOR"/>
    <property type="match status" value="1"/>
</dbReference>
<dbReference type="GO" id="GO:0045947">
    <property type="term" value="P:negative regulation of translational initiation"/>
    <property type="evidence" value="ECO:0007669"/>
    <property type="project" value="UniProtKB-UniRule"/>
</dbReference>
<dbReference type="GO" id="GO:0006402">
    <property type="term" value="P:mRNA catabolic process"/>
    <property type="evidence" value="ECO:0007669"/>
    <property type="project" value="InterPro"/>
</dbReference>
<keyword evidence="5" id="KW-1005">Bacterial flagellum biogenesis</keyword>
<dbReference type="HAMAP" id="MF_00167">
    <property type="entry name" value="CsrA"/>
    <property type="match status" value="1"/>
</dbReference>
<dbReference type="GO" id="GO:0044781">
    <property type="term" value="P:bacterial-type flagellum organization"/>
    <property type="evidence" value="ECO:0007669"/>
    <property type="project" value="UniProtKB-KW"/>
</dbReference>
<dbReference type="Pfam" id="PF02599">
    <property type="entry name" value="CsrA"/>
    <property type="match status" value="1"/>
</dbReference>
<sequence length="89" mass="9692">MLVLSRRPGEALVIGDGIRVVILSVEGERVRVGIEAPREVPVLRAELAEAVSEENTRAARAGSRRELLGRLQGHLKGSPPSSHPPQERR</sequence>
<dbReference type="AlphaFoldDB" id="A0A7C3ANC6"/>
<evidence type="ECO:0000256" key="1">
    <source>
        <dbReference type="ARBA" id="ARBA00022490"/>
    </source>
</evidence>
<dbReference type="NCBIfam" id="NF002469">
    <property type="entry name" value="PRK01712.1"/>
    <property type="match status" value="1"/>
</dbReference>
<dbReference type="NCBIfam" id="TIGR00202">
    <property type="entry name" value="csrA"/>
    <property type="match status" value="1"/>
</dbReference>
<dbReference type="SUPFAM" id="SSF117130">
    <property type="entry name" value="CsrA-like"/>
    <property type="match status" value="1"/>
</dbReference>
<dbReference type="GO" id="GO:0005829">
    <property type="term" value="C:cytosol"/>
    <property type="evidence" value="ECO:0007669"/>
    <property type="project" value="TreeGrafter"/>
</dbReference>
<evidence type="ECO:0000313" key="7">
    <source>
        <dbReference type="EMBL" id="HEX71259.1"/>
    </source>
</evidence>
<comment type="function">
    <text evidence="5">A translational regulator that binds mRNA to regulate translation initiation and/or mRNA stability. Usually binds in the 5'-UTR at or near the Shine-Dalgarno sequence preventing ribosome-binding, thus repressing translation. Its main target seems to be the major flagellin gene, while its function is anatagonized by FliW.</text>
</comment>
<keyword evidence="4 5" id="KW-0694">RNA-binding</keyword>
<organism evidence="7">
    <name type="scientific">Thermorudis sp</name>
    <dbReference type="NCBI Taxonomy" id="1969470"/>
    <lineage>
        <taxon>Bacteria</taxon>
        <taxon>Pseudomonadati</taxon>
        <taxon>Thermomicrobiota</taxon>
        <taxon>Thermomicrobia</taxon>
        <taxon>Thermomicrobia incertae sedis</taxon>
        <taxon>Thermorudis</taxon>
    </lineage>
</organism>
<accession>A0A7C3ANC6</accession>
<dbReference type="FunFam" id="2.60.40.4380:FF:000002">
    <property type="entry name" value="Translational regulator CsrA"/>
    <property type="match status" value="1"/>
</dbReference>
<dbReference type="Gene3D" id="2.60.40.4380">
    <property type="entry name" value="Translational regulator CsrA"/>
    <property type="match status" value="1"/>
</dbReference>
<name>A0A7C3ANC6_9BACT</name>
<comment type="subcellular location">
    <subcellularLocation>
        <location evidence="5">Cytoplasm</location>
    </subcellularLocation>
</comment>
<dbReference type="EMBL" id="DSID01000641">
    <property type="protein sequence ID" value="HEX71259.1"/>
    <property type="molecule type" value="Genomic_DNA"/>
</dbReference>
<protein>
    <recommendedName>
        <fullName evidence="5">Translational regulator CsrA</fullName>
    </recommendedName>
</protein>
<dbReference type="GO" id="GO:1902208">
    <property type="term" value="P:regulation of bacterial-type flagellum assembly"/>
    <property type="evidence" value="ECO:0007669"/>
    <property type="project" value="UniProtKB-UniRule"/>
</dbReference>
<comment type="similarity">
    <text evidence="5">Belongs to the CsrA/RsmA family.</text>
</comment>
<dbReference type="InterPro" id="IPR036107">
    <property type="entry name" value="CsrA_sf"/>
</dbReference>
<reference evidence="7" key="1">
    <citation type="journal article" date="2020" name="mSystems">
        <title>Genome- and Community-Level Interaction Insights into Carbon Utilization and Element Cycling Functions of Hydrothermarchaeota in Hydrothermal Sediment.</title>
        <authorList>
            <person name="Zhou Z."/>
            <person name="Liu Y."/>
            <person name="Xu W."/>
            <person name="Pan J."/>
            <person name="Luo Z.H."/>
            <person name="Li M."/>
        </authorList>
    </citation>
    <scope>NUCLEOTIDE SEQUENCE [LARGE SCALE GENOMIC DNA]</scope>
    <source>
        <strain evidence="7">SpSt-192</strain>
    </source>
</reference>
<feature type="region of interest" description="Disordered" evidence="6">
    <location>
        <begin position="53"/>
        <end position="89"/>
    </location>
</feature>
<evidence type="ECO:0000256" key="3">
    <source>
        <dbReference type="ARBA" id="ARBA00022845"/>
    </source>
</evidence>
<proteinExistence type="inferred from homology"/>
<evidence type="ECO:0000256" key="5">
    <source>
        <dbReference type="HAMAP-Rule" id="MF_00167"/>
    </source>
</evidence>
<keyword evidence="1 5" id="KW-0963">Cytoplasm</keyword>
<evidence type="ECO:0000256" key="6">
    <source>
        <dbReference type="SAM" id="MobiDB-lite"/>
    </source>
</evidence>